<dbReference type="InterPro" id="IPR053142">
    <property type="entry name" value="PchR_regulatory_protein"/>
</dbReference>
<accession>A0A1T4XXV0</accession>
<dbReference type="PROSITE" id="PS01124">
    <property type="entry name" value="HTH_ARAC_FAMILY_2"/>
    <property type="match status" value="1"/>
</dbReference>
<dbReference type="RefSeq" id="WP_139373184.1">
    <property type="nucleotide sequence ID" value="NZ_FUYE01000006.1"/>
</dbReference>
<name>A0A1T4XXV0_9BACT</name>
<dbReference type="Gene3D" id="1.10.10.60">
    <property type="entry name" value="Homeodomain-like"/>
    <property type="match status" value="2"/>
</dbReference>
<dbReference type="Pfam" id="PF12833">
    <property type="entry name" value="HTH_18"/>
    <property type="match status" value="1"/>
</dbReference>
<dbReference type="InterPro" id="IPR018060">
    <property type="entry name" value="HTH_AraC"/>
</dbReference>
<dbReference type="GO" id="GO:0043565">
    <property type="term" value="F:sequence-specific DNA binding"/>
    <property type="evidence" value="ECO:0007669"/>
    <property type="project" value="InterPro"/>
</dbReference>
<dbReference type="AlphaFoldDB" id="A0A1T4XXV0"/>
<dbReference type="Proteomes" id="UP000190774">
    <property type="component" value="Unassembled WGS sequence"/>
</dbReference>
<dbReference type="EMBL" id="FUYE01000006">
    <property type="protein sequence ID" value="SKA94223.1"/>
    <property type="molecule type" value="Genomic_DNA"/>
</dbReference>
<evidence type="ECO:0000259" key="3">
    <source>
        <dbReference type="PROSITE" id="PS01124"/>
    </source>
</evidence>
<sequence length="306" mass="34121">MLFPAFESRWLGADAQLGGNHWLKALRPGGVTALLLLEGPVRVEWSLRSHREISGNSLIWLNTAVALPESWRLLGGRQHEALALHFPIEWVHSSLTSLRQELSADFRGLLLGPHSATPLITRPLEAEDRVWSRTLMAPTLCTAARHLLEGSRMSEFFFRKVLTESKGEELFCTRTRRLSLERVAKVRAALLENLEEPPTLEELARLCGCNPQYLSRTFSEAAGTTISLYLRRLRIERAAEMLAHGRANASEAALEVGYRSLSHFSQAFRAEKGITPSEWVRRPGISAEANTNIGANANTNARQIPA</sequence>
<gene>
    <name evidence="4" type="ORF">SAMN02745166_02120</name>
</gene>
<evidence type="ECO:0000256" key="1">
    <source>
        <dbReference type="ARBA" id="ARBA00023015"/>
    </source>
</evidence>
<dbReference type="STRING" id="48467.SAMN02745166_02120"/>
<dbReference type="PANTHER" id="PTHR47893:SF1">
    <property type="entry name" value="REGULATORY PROTEIN PCHR"/>
    <property type="match status" value="1"/>
</dbReference>
<dbReference type="GO" id="GO:0003700">
    <property type="term" value="F:DNA-binding transcription factor activity"/>
    <property type="evidence" value="ECO:0007669"/>
    <property type="project" value="InterPro"/>
</dbReference>
<feature type="domain" description="HTH araC/xylS-type" evidence="3">
    <location>
        <begin position="184"/>
        <end position="282"/>
    </location>
</feature>
<dbReference type="OrthoDB" id="186231at2"/>
<keyword evidence="4" id="KW-0238">DNA-binding</keyword>
<keyword evidence="2" id="KW-0804">Transcription</keyword>
<dbReference type="SUPFAM" id="SSF46689">
    <property type="entry name" value="Homeodomain-like"/>
    <property type="match status" value="2"/>
</dbReference>
<keyword evidence="5" id="KW-1185">Reference proteome</keyword>
<keyword evidence="1" id="KW-0805">Transcription regulation</keyword>
<evidence type="ECO:0000313" key="4">
    <source>
        <dbReference type="EMBL" id="SKA94223.1"/>
    </source>
</evidence>
<dbReference type="InterPro" id="IPR009057">
    <property type="entry name" value="Homeodomain-like_sf"/>
</dbReference>
<protein>
    <submittedName>
        <fullName evidence="4">AraC-type DNA-binding protein</fullName>
    </submittedName>
</protein>
<organism evidence="4 5">
    <name type="scientific">Prosthecobacter debontii</name>
    <dbReference type="NCBI Taxonomy" id="48467"/>
    <lineage>
        <taxon>Bacteria</taxon>
        <taxon>Pseudomonadati</taxon>
        <taxon>Verrucomicrobiota</taxon>
        <taxon>Verrucomicrobiia</taxon>
        <taxon>Verrucomicrobiales</taxon>
        <taxon>Verrucomicrobiaceae</taxon>
        <taxon>Prosthecobacter</taxon>
    </lineage>
</organism>
<evidence type="ECO:0000256" key="2">
    <source>
        <dbReference type="ARBA" id="ARBA00023163"/>
    </source>
</evidence>
<dbReference type="SMART" id="SM00342">
    <property type="entry name" value="HTH_ARAC"/>
    <property type="match status" value="1"/>
</dbReference>
<reference evidence="5" key="1">
    <citation type="submission" date="2017-02" db="EMBL/GenBank/DDBJ databases">
        <authorList>
            <person name="Varghese N."/>
            <person name="Submissions S."/>
        </authorList>
    </citation>
    <scope>NUCLEOTIDE SEQUENCE [LARGE SCALE GENOMIC DNA]</scope>
    <source>
        <strain evidence="5">ATCC 700200</strain>
    </source>
</reference>
<proteinExistence type="predicted"/>
<evidence type="ECO:0000313" key="5">
    <source>
        <dbReference type="Proteomes" id="UP000190774"/>
    </source>
</evidence>
<dbReference type="PANTHER" id="PTHR47893">
    <property type="entry name" value="REGULATORY PROTEIN PCHR"/>
    <property type="match status" value="1"/>
</dbReference>